<evidence type="ECO:0000313" key="2">
    <source>
        <dbReference type="Proteomes" id="UP000521943"/>
    </source>
</evidence>
<keyword evidence="2" id="KW-1185">Reference proteome</keyword>
<accession>A0A8H6HAR3</accession>
<proteinExistence type="predicted"/>
<protein>
    <submittedName>
        <fullName evidence="1">Uncharacterized protein</fullName>
    </submittedName>
</protein>
<dbReference type="EMBL" id="JACGCI010000186">
    <property type="protein sequence ID" value="KAF6742366.1"/>
    <property type="molecule type" value="Genomic_DNA"/>
</dbReference>
<organism evidence="1 2">
    <name type="scientific">Ephemerocybe angulata</name>
    <dbReference type="NCBI Taxonomy" id="980116"/>
    <lineage>
        <taxon>Eukaryota</taxon>
        <taxon>Fungi</taxon>
        <taxon>Dikarya</taxon>
        <taxon>Basidiomycota</taxon>
        <taxon>Agaricomycotina</taxon>
        <taxon>Agaricomycetes</taxon>
        <taxon>Agaricomycetidae</taxon>
        <taxon>Agaricales</taxon>
        <taxon>Agaricineae</taxon>
        <taxon>Psathyrellaceae</taxon>
        <taxon>Ephemerocybe</taxon>
    </lineage>
</organism>
<dbReference type="Proteomes" id="UP000521943">
    <property type="component" value="Unassembled WGS sequence"/>
</dbReference>
<gene>
    <name evidence="1" type="ORF">DFP72DRAFT_1082027</name>
</gene>
<reference evidence="1 2" key="1">
    <citation type="submission" date="2020-07" db="EMBL/GenBank/DDBJ databases">
        <title>Comparative genomics of pyrophilous fungi reveals a link between fire events and developmental genes.</title>
        <authorList>
            <consortium name="DOE Joint Genome Institute"/>
            <person name="Steindorff A.S."/>
            <person name="Carver A."/>
            <person name="Calhoun S."/>
            <person name="Stillman K."/>
            <person name="Liu H."/>
            <person name="Lipzen A."/>
            <person name="Pangilinan J."/>
            <person name="Labutti K."/>
            <person name="Bruns T.D."/>
            <person name="Grigoriev I.V."/>
        </authorList>
    </citation>
    <scope>NUCLEOTIDE SEQUENCE [LARGE SCALE GENOMIC DNA]</scope>
    <source>
        <strain evidence="1 2">CBS 144469</strain>
    </source>
</reference>
<dbReference type="AlphaFoldDB" id="A0A8H6HAR3"/>
<sequence>MEGDCDVLELAADEAELGSILDIAPPPLSPDPAYISPSRLSVLIFLRLELALLPLPNPRPLRLPVGPVQLQLQLHLRWTNSSPPAPSGSMPCCFSRRSLSSLLRVTLDIEDNDVWERFKFGLGRGRCGLGEFSDDGRRKRCCVGIGRNTSGITLDFSSSSFDTRDPLDHIILATQLHWHGLPPREIELEERNRLVFFLFALVLPLLKFESIDTLSASESDSNASPAYLAMLLGCGSSFQQVGRENQMRTGGRDRDREGAGSGEVITGVAAVWEIIAR</sequence>
<comment type="caution">
    <text evidence="1">The sequence shown here is derived from an EMBL/GenBank/DDBJ whole genome shotgun (WGS) entry which is preliminary data.</text>
</comment>
<name>A0A8H6HAR3_9AGAR</name>
<evidence type="ECO:0000313" key="1">
    <source>
        <dbReference type="EMBL" id="KAF6742366.1"/>
    </source>
</evidence>